<feature type="domain" description="Golgi pH regulator conserved" evidence="7">
    <location>
        <begin position="210"/>
        <end position="277"/>
    </location>
</feature>
<dbReference type="Pfam" id="PF12537">
    <property type="entry name" value="GPHR_N"/>
    <property type="match status" value="1"/>
</dbReference>
<comment type="caution">
    <text evidence="8">The sequence shown here is derived from an EMBL/GenBank/DDBJ whole genome shotgun (WGS) entry which is preliminary data.</text>
</comment>
<evidence type="ECO:0000259" key="7">
    <source>
        <dbReference type="Pfam" id="PF12537"/>
    </source>
</evidence>
<keyword evidence="9" id="KW-1185">Reference proteome</keyword>
<proteinExistence type="predicted"/>
<feature type="transmembrane region" description="Helical" evidence="5">
    <location>
        <begin position="215"/>
        <end position="238"/>
    </location>
</feature>
<feature type="transmembrane region" description="Helical" evidence="5">
    <location>
        <begin position="458"/>
        <end position="476"/>
    </location>
</feature>
<evidence type="ECO:0000256" key="5">
    <source>
        <dbReference type="SAM" id="Phobius"/>
    </source>
</evidence>
<evidence type="ECO:0000256" key="4">
    <source>
        <dbReference type="ARBA" id="ARBA00023136"/>
    </source>
</evidence>
<evidence type="ECO:0000313" key="8">
    <source>
        <dbReference type="EMBL" id="KAG7087788.1"/>
    </source>
</evidence>
<feature type="transmembrane region" description="Helical" evidence="5">
    <location>
        <begin position="90"/>
        <end position="110"/>
    </location>
</feature>
<accession>A0A9P7RQZ8</accession>
<feature type="transmembrane region" description="Helical" evidence="5">
    <location>
        <begin position="130"/>
        <end position="151"/>
    </location>
</feature>
<dbReference type="RefSeq" id="XP_043004259.1">
    <property type="nucleotide sequence ID" value="XM_043158904.1"/>
</dbReference>
<keyword evidence="2 5" id="KW-0812">Transmembrane</keyword>
<dbReference type="KEGG" id="more:E1B28_013729"/>
<organism evidence="8 9">
    <name type="scientific">Marasmius oreades</name>
    <name type="common">fairy-ring Marasmius</name>
    <dbReference type="NCBI Taxonomy" id="181124"/>
    <lineage>
        <taxon>Eukaryota</taxon>
        <taxon>Fungi</taxon>
        <taxon>Dikarya</taxon>
        <taxon>Basidiomycota</taxon>
        <taxon>Agaricomycotina</taxon>
        <taxon>Agaricomycetes</taxon>
        <taxon>Agaricomycetidae</taxon>
        <taxon>Agaricales</taxon>
        <taxon>Marasmiineae</taxon>
        <taxon>Marasmiaceae</taxon>
        <taxon>Marasmius</taxon>
    </lineage>
</organism>
<evidence type="ECO:0000259" key="6">
    <source>
        <dbReference type="Pfam" id="PF12430"/>
    </source>
</evidence>
<reference evidence="8" key="1">
    <citation type="journal article" date="2021" name="Genome Biol. Evol.">
        <title>The assembled and annotated genome of the fairy-ring fungus Marasmius oreades.</title>
        <authorList>
            <person name="Hiltunen M."/>
            <person name="Ament-Velasquez S.L."/>
            <person name="Johannesson H."/>
        </authorList>
    </citation>
    <scope>NUCLEOTIDE SEQUENCE</scope>
    <source>
        <strain evidence="8">03SP1</strain>
    </source>
</reference>
<gene>
    <name evidence="8" type="ORF">E1B28_013729</name>
</gene>
<evidence type="ECO:0000256" key="1">
    <source>
        <dbReference type="ARBA" id="ARBA00004141"/>
    </source>
</evidence>
<evidence type="ECO:0000256" key="3">
    <source>
        <dbReference type="ARBA" id="ARBA00022989"/>
    </source>
</evidence>
<feature type="transmembrane region" description="Helical" evidence="5">
    <location>
        <begin position="519"/>
        <end position="541"/>
    </location>
</feature>
<dbReference type="Proteomes" id="UP001049176">
    <property type="component" value="Chromosome 9"/>
</dbReference>
<evidence type="ECO:0008006" key="10">
    <source>
        <dbReference type="Google" id="ProtNLM"/>
    </source>
</evidence>
<evidence type="ECO:0000256" key="2">
    <source>
        <dbReference type="ARBA" id="ARBA00022692"/>
    </source>
</evidence>
<dbReference type="Pfam" id="PF12430">
    <property type="entry name" value="ABA_GPCR"/>
    <property type="match status" value="1"/>
</dbReference>
<dbReference type="InterPro" id="IPR015672">
    <property type="entry name" value="GPHR/GTG"/>
</dbReference>
<feature type="transmembrane region" description="Helical" evidence="5">
    <location>
        <begin position="172"/>
        <end position="195"/>
    </location>
</feature>
<dbReference type="InterPro" id="IPR022535">
    <property type="entry name" value="Golgi_pH-regulator_cons_dom"/>
</dbReference>
<comment type="subcellular location">
    <subcellularLocation>
        <location evidence="1">Membrane</location>
        <topology evidence="1">Multi-pass membrane protein</topology>
    </subcellularLocation>
</comment>
<dbReference type="OrthoDB" id="264392at2759"/>
<keyword evidence="3 5" id="KW-1133">Transmembrane helix</keyword>
<protein>
    <recommendedName>
        <fullName evidence="10">G protein-coupled receptor 89</fullName>
    </recommendedName>
</protein>
<dbReference type="EMBL" id="CM032189">
    <property type="protein sequence ID" value="KAG7087788.1"/>
    <property type="molecule type" value="Genomic_DNA"/>
</dbReference>
<feature type="transmembrane region" description="Helical" evidence="5">
    <location>
        <begin position="353"/>
        <end position="371"/>
    </location>
</feature>
<dbReference type="InterPro" id="IPR025969">
    <property type="entry name" value="ABA_GPCR_dom"/>
</dbReference>
<dbReference type="AlphaFoldDB" id="A0A9P7RQZ8"/>
<evidence type="ECO:0000313" key="9">
    <source>
        <dbReference type="Proteomes" id="UP001049176"/>
    </source>
</evidence>
<feature type="transmembrane region" description="Helical" evidence="5">
    <location>
        <begin position="417"/>
        <end position="438"/>
    </location>
</feature>
<keyword evidence="4 5" id="KW-0472">Membrane</keyword>
<dbReference type="GO" id="GO:0016020">
    <property type="term" value="C:membrane"/>
    <property type="evidence" value="ECO:0007669"/>
    <property type="project" value="UniProtKB-SubCell"/>
</dbReference>
<sequence length="553" mass="61010">MPILIENSVLVLTRLLLFFGCRKLLIRNLYSDLRHISSTSTQFPPTPTTATGAEAEDSEYIRLDSLPTPATQNRDNIKTLTRRSTLHSTISRTVFACCFSECCMLFLLLMAQGMEVFETRTRLMNWKFSISFLLLTVLVLTPLFMSLVISLSSSSSTGGSQAPRTRICSPRLFLTFLPLFIYLYILSLIPLPPGLAPGNSNSNNNHGVDLFTATLARLVVLGTIILGLLSGVGAVAGLEEHIPGLFNRSKGDPSARDVELAEQALEQVREDLRRKREVRRASASDQSPTTSGSWISRVVPKFTGGDDLTLEIKGMEALEHQMSQSLEDLRRRYERVKFATTFRGRVIRIFGKIFAAYCFVRIISSIINVVVPRALLAMAKTDKPTPPTNYPDLLTKLIGDLLSLTSTNVDIEEVGSIMRQISLGLVGVIILNSLRVVLRGVTSALRVTSRSLSASLMLLILAQLMGIYLLSTIVQLRSSFPPPTPPPARTPGEIPDPGEEAVAEAVTRNLFSMIPEFQVFGKLFDGSFLVAAGISGFYRWFKERISGSSDDVW</sequence>
<dbReference type="PANTHER" id="PTHR15948">
    <property type="entry name" value="G-PROTEIN COUPLED RECEPTOR 89-RELATED"/>
    <property type="match status" value="1"/>
</dbReference>
<feature type="domain" description="Abscisic acid G-protein coupled receptor-like" evidence="6">
    <location>
        <begin position="338"/>
        <end position="544"/>
    </location>
</feature>
<dbReference type="GeneID" id="66082804"/>
<name>A0A9P7RQZ8_9AGAR</name>
<dbReference type="PANTHER" id="PTHR15948:SF0">
    <property type="entry name" value="GOLGI PH REGULATOR A-RELATED"/>
    <property type="match status" value="1"/>
</dbReference>